<evidence type="ECO:0000256" key="1">
    <source>
        <dbReference type="SAM" id="MobiDB-lite"/>
    </source>
</evidence>
<dbReference type="Pfam" id="PF05932">
    <property type="entry name" value="CesT"/>
    <property type="match status" value="1"/>
</dbReference>
<name>A0ABV8RYD0_9BURK</name>
<dbReference type="SUPFAM" id="SSF69635">
    <property type="entry name" value="Type III secretory system chaperone-like"/>
    <property type="match status" value="1"/>
</dbReference>
<comment type="caution">
    <text evidence="2">The sequence shown here is derived from an EMBL/GenBank/DDBJ whole genome shotgun (WGS) entry which is preliminary data.</text>
</comment>
<sequence>MSLSSYQALMAELGQTLGMADMAAGEDGYVGLMIDAHEIHIQYEAEDDLVILFARLPEVDPDRRDAIYAMLLAANVFWQGTQGATFSADFDTGRVFLADRRVLPGLDVAVLSAWIEQFTNVAAHWRSRIEDANDGGPLRTAGAQAAPRAPAGLPGFPPGGTLA</sequence>
<dbReference type="InterPro" id="IPR010261">
    <property type="entry name" value="Tir_chaperone"/>
</dbReference>
<gene>
    <name evidence="2" type="ORF">ACFO0J_06890</name>
</gene>
<dbReference type="Proteomes" id="UP001595756">
    <property type="component" value="Unassembled WGS sequence"/>
</dbReference>
<dbReference type="CDD" id="cd16364">
    <property type="entry name" value="T3SC_I-like"/>
    <property type="match status" value="1"/>
</dbReference>
<feature type="compositionally biased region" description="Low complexity" evidence="1">
    <location>
        <begin position="139"/>
        <end position="163"/>
    </location>
</feature>
<dbReference type="EMBL" id="JBHSDY010000003">
    <property type="protein sequence ID" value="MFC4297764.1"/>
    <property type="molecule type" value="Genomic_DNA"/>
</dbReference>
<keyword evidence="3" id="KW-1185">Reference proteome</keyword>
<organism evidence="2 3">
    <name type="scientific">Castellaniella hirudinis</name>
    <dbReference type="NCBI Taxonomy" id="1144617"/>
    <lineage>
        <taxon>Bacteria</taxon>
        <taxon>Pseudomonadati</taxon>
        <taxon>Pseudomonadota</taxon>
        <taxon>Betaproteobacteria</taxon>
        <taxon>Burkholderiales</taxon>
        <taxon>Alcaligenaceae</taxon>
        <taxon>Castellaniella</taxon>
    </lineage>
</organism>
<accession>A0ABV8RYD0</accession>
<proteinExistence type="predicted"/>
<feature type="region of interest" description="Disordered" evidence="1">
    <location>
        <begin position="134"/>
        <end position="163"/>
    </location>
</feature>
<dbReference type="RefSeq" id="WP_376812312.1">
    <property type="nucleotide sequence ID" value="NZ_JBHSDY010000003.1"/>
</dbReference>
<reference evidence="3" key="1">
    <citation type="journal article" date="2019" name="Int. J. Syst. Evol. Microbiol.">
        <title>The Global Catalogue of Microorganisms (GCM) 10K type strain sequencing project: providing services to taxonomists for standard genome sequencing and annotation.</title>
        <authorList>
            <consortium name="The Broad Institute Genomics Platform"/>
            <consortium name="The Broad Institute Genome Sequencing Center for Infectious Disease"/>
            <person name="Wu L."/>
            <person name="Ma J."/>
        </authorList>
    </citation>
    <scope>NUCLEOTIDE SEQUENCE [LARGE SCALE GENOMIC DNA]</scope>
    <source>
        <strain evidence="3">CGMCC 1.19029</strain>
    </source>
</reference>
<protein>
    <submittedName>
        <fullName evidence="2">Type III secretion system chaperone</fullName>
    </submittedName>
</protein>
<evidence type="ECO:0000313" key="2">
    <source>
        <dbReference type="EMBL" id="MFC4297764.1"/>
    </source>
</evidence>
<dbReference type="Gene3D" id="3.30.1460.10">
    <property type="match status" value="1"/>
</dbReference>
<evidence type="ECO:0000313" key="3">
    <source>
        <dbReference type="Proteomes" id="UP001595756"/>
    </source>
</evidence>